<evidence type="ECO:0000256" key="1">
    <source>
        <dbReference type="SAM" id="MobiDB-lite"/>
    </source>
</evidence>
<protein>
    <submittedName>
        <fullName evidence="2">Uncharacterized protein</fullName>
    </submittedName>
</protein>
<sequence>MSIDVGTQELIDRFCEADKDSKSAASEALVAAGAAVVAPLIAVLLDEDAPVEWHEPASLLREIGEPALRPLADAIAAAATDEAARRARWAFTGLRVTDLGAYIRTRGSGTTPRTRSNARGRPLSRTSPACFRSSPTRTRVHGHGLLALTPTGRTHGHPRGALRI</sequence>
<feature type="compositionally biased region" description="Low complexity" evidence="1">
    <location>
        <begin position="105"/>
        <end position="115"/>
    </location>
</feature>
<dbReference type="Proteomes" id="UP001499990">
    <property type="component" value="Unassembled WGS sequence"/>
</dbReference>
<evidence type="ECO:0000313" key="3">
    <source>
        <dbReference type="Proteomes" id="UP001499990"/>
    </source>
</evidence>
<name>A0ABP6S8Y8_9ACTN</name>
<feature type="region of interest" description="Disordered" evidence="1">
    <location>
        <begin position="105"/>
        <end position="164"/>
    </location>
</feature>
<evidence type="ECO:0000313" key="2">
    <source>
        <dbReference type="EMBL" id="GAA3370636.1"/>
    </source>
</evidence>
<proteinExistence type="predicted"/>
<gene>
    <name evidence="2" type="ORF">GCM10020367_18040</name>
</gene>
<organism evidence="2 3">
    <name type="scientific">Streptomyces sannanensis</name>
    <dbReference type="NCBI Taxonomy" id="285536"/>
    <lineage>
        <taxon>Bacteria</taxon>
        <taxon>Bacillati</taxon>
        <taxon>Actinomycetota</taxon>
        <taxon>Actinomycetes</taxon>
        <taxon>Kitasatosporales</taxon>
        <taxon>Streptomycetaceae</taxon>
        <taxon>Streptomyces</taxon>
    </lineage>
</organism>
<dbReference type="EMBL" id="BAAAYL010000001">
    <property type="protein sequence ID" value="GAA3370636.1"/>
    <property type="molecule type" value="Genomic_DNA"/>
</dbReference>
<comment type="caution">
    <text evidence="2">The sequence shown here is derived from an EMBL/GenBank/DDBJ whole genome shotgun (WGS) entry which is preliminary data.</text>
</comment>
<accession>A0ABP6S8Y8</accession>
<reference evidence="3" key="1">
    <citation type="journal article" date="2019" name="Int. J. Syst. Evol. Microbiol.">
        <title>The Global Catalogue of Microorganisms (GCM) 10K type strain sequencing project: providing services to taxonomists for standard genome sequencing and annotation.</title>
        <authorList>
            <consortium name="The Broad Institute Genomics Platform"/>
            <consortium name="The Broad Institute Genome Sequencing Center for Infectious Disease"/>
            <person name="Wu L."/>
            <person name="Ma J."/>
        </authorList>
    </citation>
    <scope>NUCLEOTIDE SEQUENCE [LARGE SCALE GENOMIC DNA]</scope>
    <source>
        <strain evidence="3">JCM 9651</strain>
    </source>
</reference>
<dbReference type="RefSeq" id="WP_345035702.1">
    <property type="nucleotide sequence ID" value="NZ_BAAAYL010000001.1"/>
</dbReference>
<feature type="compositionally biased region" description="Basic residues" evidence="1">
    <location>
        <begin position="154"/>
        <end position="164"/>
    </location>
</feature>
<keyword evidence="3" id="KW-1185">Reference proteome</keyword>